<dbReference type="Pfam" id="PF20327">
    <property type="entry name" value="DUF6622"/>
    <property type="match status" value="1"/>
</dbReference>
<feature type="transmembrane region" description="Helical" evidence="1">
    <location>
        <begin position="132"/>
        <end position="152"/>
    </location>
</feature>
<evidence type="ECO:0000313" key="2">
    <source>
        <dbReference type="EMBL" id="MBB3121570.1"/>
    </source>
</evidence>
<dbReference type="RefSeq" id="WP_183443268.1">
    <property type="nucleotide sequence ID" value="NZ_JACHXD010000017.1"/>
</dbReference>
<keyword evidence="1" id="KW-0472">Membrane</keyword>
<feature type="transmembrane region" description="Helical" evidence="1">
    <location>
        <begin position="100"/>
        <end position="120"/>
    </location>
</feature>
<organism evidence="2 3">
    <name type="scientific">Pseudoduganella violacea</name>
    <dbReference type="NCBI Taxonomy" id="1715466"/>
    <lineage>
        <taxon>Bacteria</taxon>
        <taxon>Pseudomonadati</taxon>
        <taxon>Pseudomonadota</taxon>
        <taxon>Betaproteobacteria</taxon>
        <taxon>Burkholderiales</taxon>
        <taxon>Oxalobacteraceae</taxon>
        <taxon>Telluria group</taxon>
        <taxon>Pseudoduganella</taxon>
    </lineage>
</organism>
<name>A0A7W5BER1_9BURK</name>
<evidence type="ECO:0000313" key="3">
    <source>
        <dbReference type="Proteomes" id="UP000541535"/>
    </source>
</evidence>
<feature type="transmembrane region" description="Helical" evidence="1">
    <location>
        <begin position="6"/>
        <end position="25"/>
    </location>
</feature>
<sequence>MLQQTLSHTPVYVWAILVFLLYRGVAASKDRVLSYRGAFIIPGVMLVLGGQSVAHGFGLETPAGAAWILGMLIGAGLMWMRSGPVRVDRVAGVVLQRGSWMPLVLMMAVFCCKYAVAVALSIQPALRGDLRFALPACLALGLFSGAFLGRLLRTVAAWNAHRGAAIA</sequence>
<dbReference type="AlphaFoldDB" id="A0A7W5BER1"/>
<accession>A0A7W5BER1</accession>
<comment type="caution">
    <text evidence="2">The sequence shown here is derived from an EMBL/GenBank/DDBJ whole genome shotgun (WGS) entry which is preliminary data.</text>
</comment>
<dbReference type="EMBL" id="JACHXD010000017">
    <property type="protein sequence ID" value="MBB3121570.1"/>
    <property type="molecule type" value="Genomic_DNA"/>
</dbReference>
<reference evidence="2 3" key="1">
    <citation type="submission" date="2020-08" db="EMBL/GenBank/DDBJ databases">
        <title>Genomic Encyclopedia of Type Strains, Phase III (KMG-III): the genomes of soil and plant-associated and newly described type strains.</title>
        <authorList>
            <person name="Whitman W."/>
        </authorList>
    </citation>
    <scope>NUCLEOTIDE SEQUENCE [LARGE SCALE GENOMIC DNA]</scope>
    <source>
        <strain evidence="2 3">CECT 8897</strain>
    </source>
</reference>
<gene>
    <name evidence="2" type="ORF">FHS03_004648</name>
</gene>
<dbReference type="InterPro" id="IPR046730">
    <property type="entry name" value="DUF6622"/>
</dbReference>
<keyword evidence="3" id="KW-1185">Reference proteome</keyword>
<proteinExistence type="predicted"/>
<dbReference type="Proteomes" id="UP000541535">
    <property type="component" value="Unassembled WGS sequence"/>
</dbReference>
<keyword evidence="1" id="KW-1133">Transmembrane helix</keyword>
<feature type="transmembrane region" description="Helical" evidence="1">
    <location>
        <begin position="37"/>
        <end position="57"/>
    </location>
</feature>
<evidence type="ECO:0000256" key="1">
    <source>
        <dbReference type="SAM" id="Phobius"/>
    </source>
</evidence>
<feature type="transmembrane region" description="Helical" evidence="1">
    <location>
        <begin position="63"/>
        <end position="80"/>
    </location>
</feature>
<protein>
    <submittedName>
        <fullName evidence="2">Vacuolar-type H+-ATPase subunit I/STV1</fullName>
    </submittedName>
</protein>
<keyword evidence="1" id="KW-0812">Transmembrane</keyword>